<dbReference type="AlphaFoldDB" id="A0A5C0SMW5"/>
<organism evidence="3 4">
    <name type="scientific">Thermococcus aciditolerans</name>
    <dbReference type="NCBI Taxonomy" id="2598455"/>
    <lineage>
        <taxon>Archaea</taxon>
        <taxon>Methanobacteriati</taxon>
        <taxon>Methanobacteriota</taxon>
        <taxon>Thermococci</taxon>
        <taxon>Thermococcales</taxon>
        <taxon>Thermococcaceae</taxon>
        <taxon>Thermococcus</taxon>
    </lineage>
</organism>
<dbReference type="Gene3D" id="3.40.50.300">
    <property type="entry name" value="P-loop containing nucleotide triphosphate hydrolases"/>
    <property type="match status" value="1"/>
</dbReference>
<dbReference type="InterPro" id="IPR011669">
    <property type="entry name" value="DgcN-like"/>
</dbReference>
<name>A0A5C0SMW5_9EURY</name>
<feature type="domain" description="D-glutamate N-acetyltransferase-like N-terminal" evidence="2">
    <location>
        <begin position="40"/>
        <end position="134"/>
    </location>
</feature>
<protein>
    <submittedName>
        <fullName evidence="3">DUF1611 domain-containing protein</fullName>
    </submittedName>
</protein>
<evidence type="ECO:0000259" key="2">
    <source>
        <dbReference type="Pfam" id="PF17396"/>
    </source>
</evidence>
<evidence type="ECO:0000313" key="3">
    <source>
        <dbReference type="EMBL" id="QEK15680.1"/>
    </source>
</evidence>
<evidence type="ECO:0000313" key="4">
    <source>
        <dbReference type="Proteomes" id="UP000322631"/>
    </source>
</evidence>
<dbReference type="PANTHER" id="PTHR40690">
    <property type="entry name" value="GLL3100 PROTEIN"/>
    <property type="match status" value="1"/>
</dbReference>
<dbReference type="SUPFAM" id="SSF52540">
    <property type="entry name" value="P-loop containing nucleoside triphosphate hydrolases"/>
    <property type="match status" value="1"/>
</dbReference>
<dbReference type="InterPro" id="IPR035402">
    <property type="entry name" value="DgcN-like_N"/>
</dbReference>
<dbReference type="Pfam" id="PF17396">
    <property type="entry name" value="DUF1611_N"/>
    <property type="match status" value="1"/>
</dbReference>
<proteinExistence type="predicted"/>
<evidence type="ECO:0000259" key="1">
    <source>
        <dbReference type="Pfam" id="PF07755"/>
    </source>
</evidence>
<keyword evidence="4" id="KW-1185">Reference proteome</keyword>
<sequence length="361" mass="39775">MEEALVLTEGRYLTSDGKTAHGLVRYSKRFRIVGLIDSTLASLDAGEVLDGRRRGIPIYATLDEALSENPTAKWLIIGVATPGGKLPESYKKIVMGAIKNGLGVVNGLHDFLSDDPYLRHLARRYGVEIIDVRKIFYNTRIPFTGKIEEVKAIKVAVLGTDAAIGKRTVAIMLHEAFKSLGLKSEFIAMGQTGWMQGFRYAIVTDSIIDDFVPGAIEDVFYRAWIEEKPDVIVTHGEGSLLHPAFPGGFDLIAAARPDFIVLQHAPARESFDDFPQYRIPPLETYVQLIELLSGRKPVAITINSEGLTEEESIEWARKLEAETGIMTRVPLVQGVADIARLITSLSRAEVSVSEPSRAEVL</sequence>
<accession>A0A5C0SMW5</accession>
<dbReference type="Gene3D" id="3.40.50.720">
    <property type="entry name" value="NAD(P)-binding Rossmann-like Domain"/>
    <property type="match status" value="1"/>
</dbReference>
<dbReference type="KEGG" id="them:FPV09_00570"/>
<dbReference type="InterPro" id="IPR027417">
    <property type="entry name" value="P-loop_NTPase"/>
</dbReference>
<dbReference type="PIRSF" id="PIRSF026760">
    <property type="entry name" value="UCP026760"/>
    <property type="match status" value="1"/>
</dbReference>
<dbReference type="EMBL" id="CP041932">
    <property type="protein sequence ID" value="QEK15680.1"/>
    <property type="molecule type" value="Genomic_DNA"/>
</dbReference>
<dbReference type="PANTHER" id="PTHR40690:SF1">
    <property type="entry name" value="DUF1611 DOMAIN-CONTAINING PROTEIN"/>
    <property type="match status" value="1"/>
</dbReference>
<dbReference type="InterPro" id="IPR035086">
    <property type="entry name" value="DgcN-like_C"/>
</dbReference>
<dbReference type="Proteomes" id="UP000322631">
    <property type="component" value="Chromosome"/>
</dbReference>
<dbReference type="Pfam" id="PF07755">
    <property type="entry name" value="DUF1611"/>
    <property type="match status" value="1"/>
</dbReference>
<feature type="domain" description="D-glutamate N-acetyltransferase-like C-terminal" evidence="1">
    <location>
        <begin position="143"/>
        <end position="338"/>
    </location>
</feature>
<dbReference type="RefSeq" id="WP_148883569.1">
    <property type="nucleotide sequence ID" value="NZ_CP041932.1"/>
</dbReference>
<dbReference type="GeneID" id="41608303"/>
<reference evidence="3 4" key="1">
    <citation type="submission" date="2019-07" db="EMBL/GenBank/DDBJ databases">
        <title>Complete genome of Thermococcus acidophilus.</title>
        <authorList>
            <person name="Li X."/>
        </authorList>
    </citation>
    <scope>NUCLEOTIDE SEQUENCE [LARGE SCALE GENOMIC DNA]</scope>
    <source>
        <strain evidence="3 4">SY113</strain>
    </source>
</reference>
<gene>
    <name evidence="3" type="ORF">FPV09_00570</name>
</gene>